<evidence type="ECO:0000256" key="1">
    <source>
        <dbReference type="ARBA" id="ARBA00022723"/>
    </source>
</evidence>
<gene>
    <name evidence="3" type="ORF">HUK38_08355</name>
</gene>
<evidence type="ECO:0000259" key="2">
    <source>
        <dbReference type="PROSITE" id="PS50846"/>
    </source>
</evidence>
<dbReference type="PROSITE" id="PS50846">
    <property type="entry name" value="HMA_2"/>
    <property type="match status" value="1"/>
</dbReference>
<organism evidence="3 4">
    <name type="scientific">Thiospirillum jenense</name>
    <dbReference type="NCBI Taxonomy" id="1653858"/>
    <lineage>
        <taxon>Bacteria</taxon>
        <taxon>Pseudomonadati</taxon>
        <taxon>Pseudomonadota</taxon>
        <taxon>Gammaproteobacteria</taxon>
        <taxon>Chromatiales</taxon>
        <taxon>Chromatiaceae</taxon>
        <taxon>Thiospirillum</taxon>
    </lineage>
</organism>
<dbReference type="SUPFAM" id="SSF55008">
    <property type="entry name" value="HMA, heavy metal-associated domain"/>
    <property type="match status" value="1"/>
</dbReference>
<accession>A0A839HC40</accession>
<dbReference type="CDD" id="cd00371">
    <property type="entry name" value="HMA"/>
    <property type="match status" value="1"/>
</dbReference>
<dbReference type="InterPro" id="IPR017969">
    <property type="entry name" value="Heavy-metal-associated_CS"/>
</dbReference>
<protein>
    <submittedName>
        <fullName evidence="3">Heavy-metal-associated domain-containing protein</fullName>
    </submittedName>
</protein>
<keyword evidence="1" id="KW-0479">Metal-binding</keyword>
<dbReference type="Gene3D" id="3.30.70.100">
    <property type="match status" value="1"/>
</dbReference>
<reference evidence="3 4" key="1">
    <citation type="journal article" date="2020" name="Arch. Microbiol.">
        <title>The genome sequence of the giant phototrophic gammaproteobacterium Thiospirillum jenense gives insight into its physiological properties and phylogenetic relationships.</title>
        <authorList>
            <person name="Imhoff J.F."/>
            <person name="Meyer T.E."/>
            <person name="Kyndt J.A."/>
        </authorList>
    </citation>
    <scope>NUCLEOTIDE SEQUENCE [LARGE SCALE GENOMIC DNA]</scope>
    <source>
        <strain evidence="3 4">DSM 216</strain>
    </source>
</reference>
<dbReference type="Proteomes" id="UP000548632">
    <property type="component" value="Unassembled WGS sequence"/>
</dbReference>
<keyword evidence="4" id="KW-1185">Reference proteome</keyword>
<dbReference type="InterPro" id="IPR006121">
    <property type="entry name" value="HMA_dom"/>
</dbReference>
<proteinExistence type="predicted"/>
<dbReference type="Pfam" id="PF00403">
    <property type="entry name" value="HMA"/>
    <property type="match status" value="1"/>
</dbReference>
<evidence type="ECO:0000313" key="4">
    <source>
        <dbReference type="Proteomes" id="UP000548632"/>
    </source>
</evidence>
<dbReference type="EMBL" id="JABVCQ010000015">
    <property type="protein sequence ID" value="MBB1126241.1"/>
    <property type="molecule type" value="Genomic_DNA"/>
</dbReference>
<dbReference type="PROSITE" id="PS01047">
    <property type="entry name" value="HMA_1"/>
    <property type="match status" value="1"/>
</dbReference>
<evidence type="ECO:0000313" key="3">
    <source>
        <dbReference type="EMBL" id="MBB1126241.1"/>
    </source>
</evidence>
<comment type="caution">
    <text evidence="3">The sequence shown here is derived from an EMBL/GenBank/DDBJ whole genome shotgun (WGS) entry which is preliminary data.</text>
</comment>
<dbReference type="InterPro" id="IPR036163">
    <property type="entry name" value="HMA_dom_sf"/>
</dbReference>
<dbReference type="GO" id="GO:0046872">
    <property type="term" value="F:metal ion binding"/>
    <property type="evidence" value="ECO:0007669"/>
    <property type="project" value="UniProtKB-KW"/>
</dbReference>
<name>A0A839HC40_9GAMM</name>
<sequence>MIHWQIDNVKCDGCANRIRHALSALPGVNDVTVNVAQHEVCFAANENQLAQIEAELLRLGYPRSGQVNGFAAIKADVVSVVSCAIGRMQS</sequence>
<feature type="domain" description="HMA" evidence="2">
    <location>
        <begin position="1"/>
        <end position="64"/>
    </location>
</feature>
<dbReference type="AlphaFoldDB" id="A0A839HC40"/>